<accession>A0A8J6E4B0</accession>
<feature type="coiled-coil region" evidence="1">
    <location>
        <begin position="344"/>
        <end position="385"/>
    </location>
</feature>
<dbReference type="AlphaFoldDB" id="A0A8J6E4B0"/>
<dbReference type="Proteomes" id="UP000717585">
    <property type="component" value="Unassembled WGS sequence"/>
</dbReference>
<dbReference type="Gene3D" id="1.10.287.1490">
    <property type="match status" value="1"/>
</dbReference>
<feature type="coiled-coil region" evidence="1">
    <location>
        <begin position="291"/>
        <end position="318"/>
    </location>
</feature>
<reference evidence="2" key="1">
    <citation type="submission" date="2021-05" db="EMBL/GenBank/DDBJ databases">
        <title>A free-living protist that lacks canonical eukaryotic 1 DNA replication and segregation systems.</title>
        <authorList>
            <person name="Salas-Leiva D.E."/>
            <person name="Tromer E.C."/>
            <person name="Curtis B.A."/>
            <person name="Jerlstrom-Hultqvist J."/>
            <person name="Kolisko M."/>
            <person name="Yi Z."/>
            <person name="Salas-Leiva J.S."/>
            <person name="Gallot-Lavallee L."/>
            <person name="Kops G.J.P.L."/>
            <person name="Archibald J.M."/>
            <person name="Simpson A.G.B."/>
            <person name="Roger A.J."/>
        </authorList>
    </citation>
    <scope>NUCLEOTIDE SEQUENCE</scope>
    <source>
        <strain evidence="2">BICM</strain>
    </source>
</reference>
<protein>
    <submittedName>
        <fullName evidence="2">Chromosome partition protein Smc</fullName>
    </submittedName>
</protein>
<feature type="coiled-coil region" evidence="1">
    <location>
        <begin position="409"/>
        <end position="450"/>
    </location>
</feature>
<feature type="coiled-coil region" evidence="1">
    <location>
        <begin position="15"/>
        <end position="96"/>
    </location>
</feature>
<organism evidence="2 3">
    <name type="scientific">Carpediemonas membranifera</name>
    <dbReference type="NCBI Taxonomy" id="201153"/>
    <lineage>
        <taxon>Eukaryota</taxon>
        <taxon>Metamonada</taxon>
        <taxon>Carpediemonas-like organisms</taxon>
        <taxon>Carpediemonas</taxon>
    </lineage>
</organism>
<keyword evidence="1" id="KW-0175">Coiled coil</keyword>
<sequence>MTDTDPSVIALSHLKAELIDQKKSLNSKISDLEARLAVATADVAEYRKSRDADTKSHQDELSKLREAMKSQKDRHAAELSQREDKLRRAMASLKDEHAAKIKRVSGLLRDLQEAGTRSRSLLDEAREQAAEVSTARESRPLKDRIAVLERELDVVRGECRQQEATIARLSEERTELTLKAGEARQGEAVLKNTAADLDVMTQERDALASKVKRLEIEARDTRRQLHAANQRLEEAEAEAAELMSNAEALRYECSELRTQARAHGDAADIAEHRNRRMVALVSEVEGMRHALEDRDAEVRRLKAEVEAAEKRCKETVEAKNDEFKAKLSSFETLLAGQRDWSSRLKHTKQQLEEEQAAREEVEDRVSELEDEIYETKEALTKATKALAAVSSAQEEEFRKRLEPVQAELTAQFQQERREHMAESERLRKRVRELQEKLRAKTAELRQRDETLEKIRGIGGL</sequence>
<evidence type="ECO:0000313" key="3">
    <source>
        <dbReference type="Proteomes" id="UP000717585"/>
    </source>
</evidence>
<gene>
    <name evidence="2" type="ORF">J8273_1332</name>
</gene>
<name>A0A8J6E4B0_9EUKA</name>
<evidence type="ECO:0000256" key="1">
    <source>
        <dbReference type="SAM" id="Coils"/>
    </source>
</evidence>
<keyword evidence="3" id="KW-1185">Reference proteome</keyword>
<comment type="caution">
    <text evidence="2">The sequence shown here is derived from an EMBL/GenBank/DDBJ whole genome shotgun (WGS) entry which is preliminary data.</text>
</comment>
<evidence type="ECO:0000313" key="2">
    <source>
        <dbReference type="EMBL" id="KAG9396983.1"/>
    </source>
</evidence>
<dbReference type="EMBL" id="JAHDYR010000004">
    <property type="protein sequence ID" value="KAG9396983.1"/>
    <property type="molecule type" value="Genomic_DNA"/>
</dbReference>
<feature type="coiled-coil region" evidence="1">
    <location>
        <begin position="145"/>
        <end position="259"/>
    </location>
</feature>
<proteinExistence type="predicted"/>